<reference evidence="11" key="3">
    <citation type="submission" date="2011-03" db="EMBL/GenBank/DDBJ databases">
        <title>Annotation of Magnaporthe poae ATCC 64411.</title>
        <authorList>
            <person name="Ma L.-J."/>
            <person name="Dead R."/>
            <person name="Young S.K."/>
            <person name="Zeng Q."/>
            <person name="Gargeya S."/>
            <person name="Fitzgerald M."/>
            <person name="Haas B."/>
            <person name="Abouelleil A."/>
            <person name="Alvarado L."/>
            <person name="Arachchi H.M."/>
            <person name="Berlin A."/>
            <person name="Brown A."/>
            <person name="Chapman S.B."/>
            <person name="Chen Z."/>
            <person name="Dunbar C."/>
            <person name="Freedman E."/>
            <person name="Gearin G."/>
            <person name="Gellesch M."/>
            <person name="Goldberg J."/>
            <person name="Griggs A."/>
            <person name="Gujja S."/>
            <person name="Heiman D."/>
            <person name="Howarth C."/>
            <person name="Larson L."/>
            <person name="Lui A."/>
            <person name="MacDonald P.J.P."/>
            <person name="Mehta T."/>
            <person name="Montmayeur A."/>
            <person name="Murphy C."/>
            <person name="Neiman D."/>
            <person name="Pearson M."/>
            <person name="Priest M."/>
            <person name="Roberts A."/>
            <person name="Saif S."/>
            <person name="Shea T."/>
            <person name="Shenoy N."/>
            <person name="Sisk P."/>
            <person name="Stolte C."/>
            <person name="Sykes S."/>
            <person name="Yandava C."/>
            <person name="Wortman J."/>
            <person name="Nusbaum C."/>
            <person name="Birren B."/>
        </authorList>
    </citation>
    <scope>NUCLEOTIDE SEQUENCE</scope>
    <source>
        <strain evidence="11">ATCC 64411</strain>
    </source>
</reference>
<dbReference type="PROSITE" id="PS00086">
    <property type="entry name" value="CYTOCHROME_P450"/>
    <property type="match status" value="1"/>
</dbReference>
<keyword evidence="10" id="KW-0812">Transmembrane</keyword>
<dbReference type="STRING" id="644358.A0A0C4DW23"/>
<keyword evidence="3 8" id="KW-0349">Heme</keyword>
<evidence type="ECO:0000256" key="1">
    <source>
        <dbReference type="ARBA" id="ARBA00001971"/>
    </source>
</evidence>
<dbReference type="PANTHER" id="PTHR46206:SF2">
    <property type="entry name" value="CYTOCHROME P450 MONOOXYGENASE AUSG-RELATED"/>
    <property type="match status" value="1"/>
</dbReference>
<keyword evidence="10" id="KW-1133">Transmembrane helix</keyword>
<evidence type="ECO:0000256" key="10">
    <source>
        <dbReference type="SAM" id="Phobius"/>
    </source>
</evidence>
<organism evidence="12 13">
    <name type="scientific">Magnaporthiopsis poae (strain ATCC 64411 / 73-15)</name>
    <name type="common">Kentucky bluegrass fungus</name>
    <name type="synonym">Magnaporthe poae</name>
    <dbReference type="NCBI Taxonomy" id="644358"/>
    <lineage>
        <taxon>Eukaryota</taxon>
        <taxon>Fungi</taxon>
        <taxon>Dikarya</taxon>
        <taxon>Ascomycota</taxon>
        <taxon>Pezizomycotina</taxon>
        <taxon>Sordariomycetes</taxon>
        <taxon>Sordariomycetidae</taxon>
        <taxon>Magnaporthales</taxon>
        <taxon>Magnaporthaceae</taxon>
        <taxon>Magnaporthiopsis</taxon>
    </lineage>
</organism>
<reference evidence="11" key="2">
    <citation type="submission" date="2010-05" db="EMBL/GenBank/DDBJ databases">
        <title>The Genome Sequence of Magnaporthe poae strain ATCC 64411.</title>
        <authorList>
            <consortium name="The Broad Institute Genome Sequencing Platform"/>
            <consortium name="Broad Institute Genome Sequencing Center for Infectious Disease"/>
            <person name="Ma L.-J."/>
            <person name="Dead R."/>
            <person name="Young S."/>
            <person name="Zeng Q."/>
            <person name="Koehrsen M."/>
            <person name="Alvarado L."/>
            <person name="Berlin A."/>
            <person name="Chapman S.B."/>
            <person name="Chen Z."/>
            <person name="Freedman E."/>
            <person name="Gellesch M."/>
            <person name="Goldberg J."/>
            <person name="Griggs A."/>
            <person name="Gujja S."/>
            <person name="Heilman E.R."/>
            <person name="Heiman D."/>
            <person name="Hepburn T."/>
            <person name="Howarth C."/>
            <person name="Jen D."/>
            <person name="Larson L."/>
            <person name="Mehta T."/>
            <person name="Neiman D."/>
            <person name="Pearson M."/>
            <person name="Roberts A."/>
            <person name="Saif S."/>
            <person name="Shea T."/>
            <person name="Shenoy N."/>
            <person name="Sisk P."/>
            <person name="Stolte C."/>
            <person name="Sykes S."/>
            <person name="Walk T."/>
            <person name="White J."/>
            <person name="Yandava C."/>
            <person name="Haas B."/>
            <person name="Nusbaum C."/>
            <person name="Birren B."/>
        </authorList>
    </citation>
    <scope>NUCLEOTIDE SEQUENCE</scope>
    <source>
        <strain evidence="11">ATCC 64411</strain>
    </source>
</reference>
<evidence type="ECO:0000313" key="13">
    <source>
        <dbReference type="Proteomes" id="UP000011715"/>
    </source>
</evidence>
<evidence type="ECO:0008006" key="14">
    <source>
        <dbReference type="Google" id="ProtNLM"/>
    </source>
</evidence>
<dbReference type="SUPFAM" id="SSF48264">
    <property type="entry name" value="Cytochrome P450"/>
    <property type="match status" value="1"/>
</dbReference>
<dbReference type="EnsemblFungi" id="MAPG_04191T0">
    <property type="protein sequence ID" value="MAPG_04191T0"/>
    <property type="gene ID" value="MAPG_04191"/>
</dbReference>
<dbReference type="CDD" id="cd11041">
    <property type="entry name" value="CYP503A1-like"/>
    <property type="match status" value="1"/>
</dbReference>
<reference evidence="12" key="5">
    <citation type="submission" date="2015-06" db="UniProtKB">
        <authorList>
            <consortium name="EnsemblFungi"/>
        </authorList>
    </citation>
    <scope>IDENTIFICATION</scope>
    <source>
        <strain evidence="12">ATCC 64411</strain>
    </source>
</reference>
<keyword evidence="6 8" id="KW-0408">Iron</keyword>
<dbReference type="GO" id="GO:0020037">
    <property type="term" value="F:heme binding"/>
    <property type="evidence" value="ECO:0007669"/>
    <property type="project" value="InterPro"/>
</dbReference>
<dbReference type="PANTHER" id="PTHR46206">
    <property type="entry name" value="CYTOCHROME P450"/>
    <property type="match status" value="1"/>
</dbReference>
<evidence type="ECO:0000256" key="5">
    <source>
        <dbReference type="ARBA" id="ARBA00023002"/>
    </source>
</evidence>
<dbReference type="GO" id="GO:0004497">
    <property type="term" value="F:monooxygenase activity"/>
    <property type="evidence" value="ECO:0007669"/>
    <property type="project" value="UniProtKB-KW"/>
</dbReference>
<dbReference type="AlphaFoldDB" id="A0A0C4DW23"/>
<feature type="transmembrane region" description="Helical" evidence="10">
    <location>
        <begin position="107"/>
        <end position="128"/>
    </location>
</feature>
<comment type="similarity">
    <text evidence="2 9">Belongs to the cytochrome P450 family.</text>
</comment>
<dbReference type="VEuPathDB" id="FungiDB:MAPG_04191"/>
<evidence type="ECO:0000256" key="7">
    <source>
        <dbReference type="ARBA" id="ARBA00023033"/>
    </source>
</evidence>
<dbReference type="OMA" id="EPEYNDC"/>
<keyword evidence="5 9" id="KW-0560">Oxidoreductase</keyword>
<evidence type="ECO:0000256" key="8">
    <source>
        <dbReference type="PIRSR" id="PIRSR602403-1"/>
    </source>
</evidence>
<dbReference type="InterPro" id="IPR001128">
    <property type="entry name" value="Cyt_P450"/>
</dbReference>
<dbReference type="InterPro" id="IPR002403">
    <property type="entry name" value="Cyt_P450_E_grp-IV"/>
</dbReference>
<evidence type="ECO:0000256" key="4">
    <source>
        <dbReference type="ARBA" id="ARBA00022723"/>
    </source>
</evidence>
<keyword evidence="13" id="KW-1185">Reference proteome</keyword>
<accession>A0A0C4DW23</accession>
<keyword evidence="4 8" id="KW-0479">Metal-binding</keyword>
<dbReference type="GO" id="GO:0005506">
    <property type="term" value="F:iron ion binding"/>
    <property type="evidence" value="ECO:0007669"/>
    <property type="project" value="InterPro"/>
</dbReference>
<keyword evidence="7 9" id="KW-0503">Monooxygenase</keyword>
<gene>
    <name evidence="11" type="ORF">MAPG_04191</name>
</gene>
<dbReference type="eggNOG" id="KOG0684">
    <property type="taxonomic scope" value="Eukaryota"/>
</dbReference>
<evidence type="ECO:0000256" key="6">
    <source>
        <dbReference type="ARBA" id="ARBA00023004"/>
    </source>
</evidence>
<evidence type="ECO:0000313" key="11">
    <source>
        <dbReference type="EMBL" id="KLU85161.1"/>
    </source>
</evidence>
<dbReference type="EMBL" id="GL876968">
    <property type="protein sequence ID" value="KLU85161.1"/>
    <property type="molecule type" value="Genomic_DNA"/>
</dbReference>
<protein>
    <recommendedName>
        <fullName evidence="14">Ent-kaurene oxidase</fullName>
    </recommendedName>
</protein>
<dbReference type="InterPro" id="IPR036396">
    <property type="entry name" value="Cyt_P450_sf"/>
</dbReference>
<dbReference type="OrthoDB" id="1844152at2759"/>
<dbReference type="EMBL" id="ADBL01000993">
    <property type="status" value="NOT_ANNOTATED_CDS"/>
    <property type="molecule type" value="Genomic_DNA"/>
</dbReference>
<reference evidence="13" key="1">
    <citation type="submission" date="2010-05" db="EMBL/GenBank/DDBJ databases">
        <title>The genome sequence of Magnaporthe poae strain ATCC 64411.</title>
        <authorList>
            <person name="Ma L.-J."/>
            <person name="Dead R."/>
            <person name="Young S."/>
            <person name="Zeng Q."/>
            <person name="Koehrsen M."/>
            <person name="Alvarado L."/>
            <person name="Berlin A."/>
            <person name="Chapman S.B."/>
            <person name="Chen Z."/>
            <person name="Freedman E."/>
            <person name="Gellesch M."/>
            <person name="Goldberg J."/>
            <person name="Griggs A."/>
            <person name="Gujja S."/>
            <person name="Heilman E.R."/>
            <person name="Heiman D."/>
            <person name="Hepburn T."/>
            <person name="Howarth C."/>
            <person name="Jen D."/>
            <person name="Larson L."/>
            <person name="Mehta T."/>
            <person name="Neiman D."/>
            <person name="Pearson M."/>
            <person name="Roberts A."/>
            <person name="Saif S."/>
            <person name="Shea T."/>
            <person name="Shenoy N."/>
            <person name="Sisk P."/>
            <person name="Stolte C."/>
            <person name="Sykes S."/>
            <person name="Walk T."/>
            <person name="White J."/>
            <person name="Yandava C."/>
            <person name="Haas B."/>
            <person name="Nusbaum C."/>
            <person name="Birren B."/>
        </authorList>
    </citation>
    <scope>NUCLEOTIDE SEQUENCE [LARGE SCALE GENOMIC DNA]</scope>
    <source>
        <strain evidence="13">ATCC 64411 / 73-15</strain>
    </source>
</reference>
<evidence type="ECO:0000313" key="12">
    <source>
        <dbReference type="EnsemblFungi" id="MAPG_04191T0"/>
    </source>
</evidence>
<evidence type="ECO:0000256" key="3">
    <source>
        <dbReference type="ARBA" id="ARBA00022617"/>
    </source>
</evidence>
<keyword evidence="10" id="KW-0472">Membrane</keyword>
<evidence type="ECO:0000256" key="9">
    <source>
        <dbReference type="RuleBase" id="RU000461"/>
    </source>
</evidence>
<dbReference type="Pfam" id="PF00067">
    <property type="entry name" value="p450"/>
    <property type="match status" value="1"/>
</dbReference>
<dbReference type="InterPro" id="IPR017972">
    <property type="entry name" value="Cyt_P450_CS"/>
</dbReference>
<dbReference type="GO" id="GO:0016705">
    <property type="term" value="F:oxidoreductase activity, acting on paired donors, with incorporation or reduction of molecular oxygen"/>
    <property type="evidence" value="ECO:0007669"/>
    <property type="project" value="InterPro"/>
</dbReference>
<name>A0A0C4DW23_MAGP6</name>
<feature type="binding site" description="axial binding residue" evidence="8">
    <location>
        <position position="548"/>
    </location>
    <ligand>
        <name>heme</name>
        <dbReference type="ChEBI" id="CHEBI:30413"/>
    </ligand>
    <ligandPart>
        <name>Fe</name>
        <dbReference type="ChEBI" id="CHEBI:18248"/>
    </ligandPart>
</feature>
<evidence type="ECO:0000256" key="2">
    <source>
        <dbReference type="ARBA" id="ARBA00010617"/>
    </source>
</evidence>
<reference evidence="12" key="4">
    <citation type="journal article" date="2015" name="G3 (Bethesda)">
        <title>Genome sequences of three phytopathogenic species of the Magnaporthaceae family of fungi.</title>
        <authorList>
            <person name="Okagaki L.H."/>
            <person name="Nunes C.C."/>
            <person name="Sailsbery J."/>
            <person name="Clay B."/>
            <person name="Brown D."/>
            <person name="John T."/>
            <person name="Oh Y."/>
            <person name="Young N."/>
            <person name="Fitzgerald M."/>
            <person name="Haas B.J."/>
            <person name="Zeng Q."/>
            <person name="Young S."/>
            <person name="Adiconis X."/>
            <person name="Fan L."/>
            <person name="Levin J.Z."/>
            <person name="Mitchell T.K."/>
            <person name="Okubara P.A."/>
            <person name="Farman M.L."/>
            <person name="Kohn L.M."/>
            <person name="Birren B."/>
            <person name="Ma L.-J."/>
            <person name="Dean R.A."/>
        </authorList>
    </citation>
    <scope>NUCLEOTIDE SEQUENCE</scope>
    <source>
        <strain evidence="12">ATCC 64411 / 73-15</strain>
    </source>
</reference>
<proteinExistence type="inferred from homology"/>
<dbReference type="PRINTS" id="PR00465">
    <property type="entry name" value="EP450IV"/>
</dbReference>
<dbReference type="Gene3D" id="1.10.630.10">
    <property type="entry name" value="Cytochrome P450"/>
    <property type="match status" value="1"/>
</dbReference>
<comment type="cofactor">
    <cofactor evidence="1 8">
        <name>heme</name>
        <dbReference type="ChEBI" id="CHEBI:30413"/>
    </cofactor>
</comment>
<sequence>MRIYTLTLYILSGDEIFLYPSLLRGTSNLGLFCNPCPSEAGRNDIKPPVPTLFFQAHTPTSPKSFAVQYNPLAMSSAVDVDAAGLQQPQLESQLLGRLAALELDNSVIIATLLLLVLVPVAASALFGANKGKGAPLVNPPGFLQTETQKRLEYMRDGFKIFNEAKKKHPGKPFKLISNIGRMTVLPPDRANEVKSLQSNLNLRTQFSDMMPMDLPGFGSISLIDHPETVAQSVVTKHLTKRLATVTGPLAKETAFATAKNFGDNPDWVETPIYQGLLDVIARVSSSVFLGSALCRNDQWLDITKNFTLTQNTGMLNLRMFPKLLRPLVYFVDPATRATRKRYFEAKAIIDGLLKERQEERQKCLVRGEPAPVYNDAIEWAEQEANGKPFDATDFQLFLSFAAIHTSSDLITQTMLHLASNPENFGALRQEIIDVLPANGWKKTSLYQLKLLDSAIKEAQRLKPIATAAMSRYVNETVTLEDGTLLPKGELVAVDATNLSNPEKYKNPDKFDMRRFLDIRQNEPGGEHRAQLVSGVADHITFGYGRHICPGRFFAANEIKMILCFLIINYDWKFAPDTTLEPVYFGADPLANPEAKLMCRRRKPEIDLSSLTVEEE</sequence>
<dbReference type="Proteomes" id="UP000011715">
    <property type="component" value="Unassembled WGS sequence"/>
</dbReference>